<dbReference type="Proteomes" id="UP000295611">
    <property type="component" value="Unassembled WGS sequence"/>
</dbReference>
<dbReference type="Gene3D" id="3.40.1490.10">
    <property type="entry name" value="Bit1"/>
    <property type="match status" value="1"/>
</dbReference>
<proteinExistence type="predicted"/>
<evidence type="ECO:0000313" key="1">
    <source>
        <dbReference type="EMBL" id="TDR82762.1"/>
    </source>
</evidence>
<comment type="caution">
    <text evidence="1">The sequence shown here is derived from an EMBL/GenBank/DDBJ whole genome shotgun (WGS) entry which is preliminary data.</text>
</comment>
<organism evidence="1 2">
    <name type="scientific">Paludibacterium purpuratum</name>
    <dbReference type="NCBI Taxonomy" id="1144873"/>
    <lineage>
        <taxon>Bacteria</taxon>
        <taxon>Pseudomonadati</taxon>
        <taxon>Pseudomonadota</taxon>
        <taxon>Betaproteobacteria</taxon>
        <taxon>Neisseriales</taxon>
        <taxon>Chromobacteriaceae</taxon>
        <taxon>Paludibacterium</taxon>
    </lineage>
</organism>
<dbReference type="PIRSF" id="PIRSF033736">
    <property type="entry name" value="UCP033763"/>
    <property type="match status" value="1"/>
</dbReference>
<reference evidence="1 2" key="1">
    <citation type="submission" date="2019-03" db="EMBL/GenBank/DDBJ databases">
        <title>Genomic Encyclopedia of Type Strains, Phase III (KMG-III): the genomes of soil and plant-associated and newly described type strains.</title>
        <authorList>
            <person name="Whitman W."/>
        </authorList>
    </citation>
    <scope>NUCLEOTIDE SEQUENCE [LARGE SCALE GENOMIC DNA]</scope>
    <source>
        <strain evidence="1 2">CECT 8976</strain>
    </source>
</reference>
<dbReference type="RefSeq" id="WP_133678090.1">
    <property type="nucleotide sequence ID" value="NZ_SNZP01000001.1"/>
</dbReference>
<protein>
    <recommendedName>
        <fullName evidence="3">DUF2000 domain-containing protein</fullName>
    </recommendedName>
</protein>
<keyword evidence="2" id="KW-1185">Reference proteome</keyword>
<dbReference type="OrthoDB" id="9095096at2"/>
<sequence>MSDLKCAIVLDPRLPTGILANTAAVLSLSLGKAHPTWIGEDLVDGQGQPHRGITTRPIPVLQASTEQLQQLRQDARPHEAELTVIDLIDATLSTRSYQAYAEAMASTPADALRYHGLALLGPKKLVNKLTDRLGLLR</sequence>
<name>A0A4R7BER7_9NEIS</name>
<dbReference type="EMBL" id="SNZP01000001">
    <property type="protein sequence ID" value="TDR82762.1"/>
    <property type="molecule type" value="Genomic_DNA"/>
</dbReference>
<evidence type="ECO:0000313" key="2">
    <source>
        <dbReference type="Proteomes" id="UP000295611"/>
    </source>
</evidence>
<dbReference type="Pfam" id="PF09391">
    <property type="entry name" value="DUF2000"/>
    <property type="match status" value="1"/>
</dbReference>
<accession>A0A4R7BER7</accession>
<dbReference type="InterPro" id="IPR018988">
    <property type="entry name" value="DUF2000"/>
</dbReference>
<dbReference type="SUPFAM" id="SSF102462">
    <property type="entry name" value="Peptidyl-tRNA hydrolase II"/>
    <property type="match status" value="1"/>
</dbReference>
<dbReference type="AlphaFoldDB" id="A0A4R7BER7"/>
<dbReference type="InterPro" id="IPR017021">
    <property type="entry name" value="UCP033763"/>
</dbReference>
<evidence type="ECO:0008006" key="3">
    <source>
        <dbReference type="Google" id="ProtNLM"/>
    </source>
</evidence>
<gene>
    <name evidence="1" type="ORF">DFP86_101151</name>
</gene>
<dbReference type="InterPro" id="IPR023476">
    <property type="entry name" value="Pep_tRNA_hydro_II_dom_sf"/>
</dbReference>